<name>A0A1A8JMN6_NOTKU</name>
<proteinExistence type="predicted"/>
<protein>
    <submittedName>
        <fullName evidence="1">Uncharacterized protein</fullName>
    </submittedName>
</protein>
<dbReference type="AlphaFoldDB" id="A0A1A8JMN6"/>
<organism evidence="1">
    <name type="scientific">Nothobranchius kuhntae</name>
    <name type="common">Beira killifish</name>
    <dbReference type="NCBI Taxonomy" id="321403"/>
    <lineage>
        <taxon>Eukaryota</taxon>
        <taxon>Metazoa</taxon>
        <taxon>Chordata</taxon>
        <taxon>Craniata</taxon>
        <taxon>Vertebrata</taxon>
        <taxon>Euteleostomi</taxon>
        <taxon>Actinopterygii</taxon>
        <taxon>Neopterygii</taxon>
        <taxon>Teleostei</taxon>
        <taxon>Neoteleostei</taxon>
        <taxon>Acanthomorphata</taxon>
        <taxon>Ovalentaria</taxon>
        <taxon>Atherinomorphae</taxon>
        <taxon>Cyprinodontiformes</taxon>
        <taxon>Nothobranchiidae</taxon>
        <taxon>Nothobranchius</taxon>
    </lineage>
</organism>
<feature type="non-terminal residue" evidence="1">
    <location>
        <position position="1"/>
    </location>
</feature>
<reference evidence="1" key="2">
    <citation type="submission" date="2016-06" db="EMBL/GenBank/DDBJ databases">
        <title>The genome of a short-lived fish provides insights into sex chromosome evolution and the genetic control of aging.</title>
        <authorList>
            <person name="Reichwald K."/>
            <person name="Felder M."/>
            <person name="Petzold A."/>
            <person name="Koch P."/>
            <person name="Groth M."/>
            <person name="Platzer M."/>
        </authorList>
    </citation>
    <scope>NUCLEOTIDE SEQUENCE</scope>
    <source>
        <tissue evidence="1">Brain</tissue>
    </source>
</reference>
<sequence>AAPHRSQHPALQGKEWSEALERMDERSHQRDRELMQEQREFEQQYIRENLAFRRQEAATFQDITSLMRQLVNRFTQPQQEWMSGPNYHNL</sequence>
<dbReference type="EMBL" id="HAEE01001177">
    <property type="protein sequence ID" value="SBR21193.1"/>
    <property type="molecule type" value="Transcribed_RNA"/>
</dbReference>
<reference evidence="1" key="1">
    <citation type="submission" date="2016-05" db="EMBL/GenBank/DDBJ databases">
        <authorList>
            <person name="Lavstsen T."/>
            <person name="Jespersen J.S."/>
        </authorList>
    </citation>
    <scope>NUCLEOTIDE SEQUENCE</scope>
    <source>
        <tissue evidence="1">Brain</tissue>
    </source>
</reference>
<gene>
    <name evidence="1" type="primary">Nfu_g_1_000648</name>
</gene>
<accession>A0A1A8JMN6</accession>
<evidence type="ECO:0000313" key="1">
    <source>
        <dbReference type="EMBL" id="SBR21193.1"/>
    </source>
</evidence>